<feature type="compositionally biased region" description="Polar residues" evidence="1">
    <location>
        <begin position="1"/>
        <end position="12"/>
    </location>
</feature>
<feature type="region of interest" description="Disordered" evidence="1">
    <location>
        <begin position="1"/>
        <end position="20"/>
    </location>
</feature>
<proteinExistence type="predicted"/>
<organism evidence="2 3">
    <name type="scientific">Paramecium primaurelia</name>
    <dbReference type="NCBI Taxonomy" id="5886"/>
    <lineage>
        <taxon>Eukaryota</taxon>
        <taxon>Sar</taxon>
        <taxon>Alveolata</taxon>
        <taxon>Ciliophora</taxon>
        <taxon>Intramacronucleata</taxon>
        <taxon>Oligohymenophorea</taxon>
        <taxon>Peniculida</taxon>
        <taxon>Parameciidae</taxon>
        <taxon>Paramecium</taxon>
    </lineage>
</organism>
<gene>
    <name evidence="2" type="ORF">PPRIM_AZ9-3.1.T1180014</name>
</gene>
<protein>
    <submittedName>
        <fullName evidence="2">Uncharacterized protein</fullName>
    </submittedName>
</protein>
<evidence type="ECO:0000256" key="1">
    <source>
        <dbReference type="SAM" id="MobiDB-lite"/>
    </source>
</evidence>
<evidence type="ECO:0000313" key="2">
    <source>
        <dbReference type="EMBL" id="CAD8102267.1"/>
    </source>
</evidence>
<evidence type="ECO:0000313" key="3">
    <source>
        <dbReference type="Proteomes" id="UP000688137"/>
    </source>
</evidence>
<sequence>MSKINTPVNKSISKFRNHKRIETHRKQSLINLVISENVSTRQAAQKLQIKYSTAKYIMKNFKNKGNCLDEHQHPQSKQKSIIQNVNIVIDVSDGSIMLAKNNQKISYCDFSSLQEEYKNQNLLQTSELIYEKLGKISWHKFHYKECRDEEMLKKFLLRQHILMKQQ</sequence>
<name>A0A8S1PGM7_PARPR</name>
<dbReference type="EMBL" id="CAJJDM010000121">
    <property type="protein sequence ID" value="CAD8102267.1"/>
    <property type="molecule type" value="Genomic_DNA"/>
</dbReference>
<dbReference type="OMA" id="ECRDEEM"/>
<keyword evidence="3" id="KW-1185">Reference proteome</keyword>
<comment type="caution">
    <text evidence="2">The sequence shown here is derived from an EMBL/GenBank/DDBJ whole genome shotgun (WGS) entry which is preliminary data.</text>
</comment>
<reference evidence="2" key="1">
    <citation type="submission" date="2021-01" db="EMBL/GenBank/DDBJ databases">
        <authorList>
            <consortium name="Genoscope - CEA"/>
            <person name="William W."/>
        </authorList>
    </citation>
    <scope>NUCLEOTIDE SEQUENCE</scope>
</reference>
<accession>A0A8S1PGM7</accession>
<dbReference type="Proteomes" id="UP000688137">
    <property type="component" value="Unassembled WGS sequence"/>
</dbReference>
<dbReference type="AlphaFoldDB" id="A0A8S1PGM7"/>